<reference evidence="1 2" key="1">
    <citation type="submission" date="2014-04" db="EMBL/GenBank/DDBJ databases">
        <authorList>
            <consortium name="DOE Joint Genome Institute"/>
            <person name="Kuo A."/>
            <person name="Kohler A."/>
            <person name="Nagy L.G."/>
            <person name="Floudas D."/>
            <person name="Copeland A."/>
            <person name="Barry K.W."/>
            <person name="Cichocki N."/>
            <person name="Veneault-Fourrey C."/>
            <person name="LaButti K."/>
            <person name="Lindquist E.A."/>
            <person name="Lipzen A."/>
            <person name="Lundell T."/>
            <person name="Morin E."/>
            <person name="Murat C."/>
            <person name="Sun H."/>
            <person name="Tunlid A."/>
            <person name="Henrissat B."/>
            <person name="Grigoriev I.V."/>
            <person name="Hibbett D.S."/>
            <person name="Martin F."/>
            <person name="Nordberg H.P."/>
            <person name="Cantor M.N."/>
            <person name="Hua S.X."/>
        </authorList>
    </citation>
    <scope>NUCLEOTIDE SEQUENCE [LARGE SCALE GENOMIC DNA]</scope>
    <source>
        <strain evidence="1 2">LaAM-08-1</strain>
    </source>
</reference>
<dbReference type="Proteomes" id="UP000054477">
    <property type="component" value="Unassembled WGS sequence"/>
</dbReference>
<organism evidence="1 2">
    <name type="scientific">Laccaria amethystina LaAM-08-1</name>
    <dbReference type="NCBI Taxonomy" id="1095629"/>
    <lineage>
        <taxon>Eukaryota</taxon>
        <taxon>Fungi</taxon>
        <taxon>Dikarya</taxon>
        <taxon>Basidiomycota</taxon>
        <taxon>Agaricomycotina</taxon>
        <taxon>Agaricomycetes</taxon>
        <taxon>Agaricomycetidae</taxon>
        <taxon>Agaricales</taxon>
        <taxon>Agaricineae</taxon>
        <taxon>Hydnangiaceae</taxon>
        <taxon>Laccaria</taxon>
    </lineage>
</organism>
<name>A0A0C9WVL8_9AGAR</name>
<protein>
    <submittedName>
        <fullName evidence="1">Uncharacterized protein</fullName>
    </submittedName>
</protein>
<evidence type="ECO:0000313" key="2">
    <source>
        <dbReference type="Proteomes" id="UP000054477"/>
    </source>
</evidence>
<evidence type="ECO:0000313" key="1">
    <source>
        <dbReference type="EMBL" id="KIK03545.1"/>
    </source>
</evidence>
<dbReference type="EMBL" id="KN838579">
    <property type="protein sequence ID" value="KIK03545.1"/>
    <property type="molecule type" value="Genomic_DNA"/>
</dbReference>
<gene>
    <name evidence="1" type="ORF">K443DRAFT_473547</name>
</gene>
<keyword evidence="2" id="KW-1185">Reference proteome</keyword>
<dbReference type="HOGENOM" id="CLU_2622410_0_0_1"/>
<sequence>MFRGGVGTGLASMPASGFTTLPLARAGETGLRALFFPYQSYRSCHNLFSMEGSSPRSSGEAGWESQVLKHFLRTSRNS</sequence>
<proteinExistence type="predicted"/>
<reference evidence="2" key="2">
    <citation type="submission" date="2015-01" db="EMBL/GenBank/DDBJ databases">
        <title>Evolutionary Origins and Diversification of the Mycorrhizal Mutualists.</title>
        <authorList>
            <consortium name="DOE Joint Genome Institute"/>
            <consortium name="Mycorrhizal Genomics Consortium"/>
            <person name="Kohler A."/>
            <person name="Kuo A."/>
            <person name="Nagy L.G."/>
            <person name="Floudas D."/>
            <person name="Copeland A."/>
            <person name="Barry K.W."/>
            <person name="Cichocki N."/>
            <person name="Veneault-Fourrey C."/>
            <person name="LaButti K."/>
            <person name="Lindquist E.A."/>
            <person name="Lipzen A."/>
            <person name="Lundell T."/>
            <person name="Morin E."/>
            <person name="Murat C."/>
            <person name="Riley R."/>
            <person name="Ohm R."/>
            <person name="Sun H."/>
            <person name="Tunlid A."/>
            <person name="Henrissat B."/>
            <person name="Grigoriev I.V."/>
            <person name="Hibbett D.S."/>
            <person name="Martin F."/>
        </authorList>
    </citation>
    <scope>NUCLEOTIDE SEQUENCE [LARGE SCALE GENOMIC DNA]</scope>
    <source>
        <strain evidence="2">LaAM-08-1</strain>
    </source>
</reference>
<dbReference type="AlphaFoldDB" id="A0A0C9WVL8"/>
<accession>A0A0C9WVL8</accession>